<evidence type="ECO:0000256" key="2">
    <source>
        <dbReference type="ARBA" id="ARBA00022821"/>
    </source>
</evidence>
<protein>
    <recommendedName>
        <fullName evidence="3">Disease resistance protein winged helix domain-containing protein</fullName>
    </recommendedName>
</protein>
<dbReference type="Proteomes" id="UP000257109">
    <property type="component" value="Unassembled WGS sequence"/>
</dbReference>
<dbReference type="Pfam" id="PF23559">
    <property type="entry name" value="WHD_DRP"/>
    <property type="match status" value="1"/>
</dbReference>
<evidence type="ECO:0000313" key="4">
    <source>
        <dbReference type="EMBL" id="RDX64365.1"/>
    </source>
</evidence>
<comment type="caution">
    <text evidence="4">The sequence shown here is derived from an EMBL/GenBank/DDBJ whole genome shotgun (WGS) entry which is preliminary data.</text>
</comment>
<feature type="non-terminal residue" evidence="4">
    <location>
        <position position="1"/>
    </location>
</feature>
<evidence type="ECO:0000313" key="5">
    <source>
        <dbReference type="Proteomes" id="UP000257109"/>
    </source>
</evidence>
<reference evidence="4" key="1">
    <citation type="submission" date="2018-05" db="EMBL/GenBank/DDBJ databases">
        <title>Draft genome of Mucuna pruriens seed.</title>
        <authorList>
            <person name="Nnadi N.E."/>
            <person name="Vos R."/>
            <person name="Hasami M.H."/>
            <person name="Devisetty U.K."/>
            <person name="Aguiy J.C."/>
        </authorList>
    </citation>
    <scope>NUCLEOTIDE SEQUENCE [LARGE SCALE GENOMIC DNA]</scope>
    <source>
        <strain evidence="4">JCA_2017</strain>
    </source>
</reference>
<dbReference type="EMBL" id="QJKJ01014418">
    <property type="protein sequence ID" value="RDX64365.1"/>
    <property type="molecule type" value="Genomic_DNA"/>
</dbReference>
<dbReference type="PANTHER" id="PTHR36766:SF70">
    <property type="entry name" value="DISEASE RESISTANCE PROTEIN RGA4"/>
    <property type="match status" value="1"/>
</dbReference>
<keyword evidence="2" id="KW-0611">Plant defense</keyword>
<dbReference type="STRING" id="157652.A0A371EE99"/>
<dbReference type="AlphaFoldDB" id="A0A371EE99"/>
<dbReference type="PANTHER" id="PTHR36766">
    <property type="entry name" value="PLANT BROAD-SPECTRUM MILDEW RESISTANCE PROTEIN RPW8"/>
    <property type="match status" value="1"/>
</dbReference>
<accession>A0A371EE99</accession>
<proteinExistence type="predicted"/>
<sequence length="207" mass="23882">MTYSHVQPSNVIGWEDDKEKIIKLLLQDRNRNCEKVCRDTVGNHLLRVLLSRSFLTDFLDYGRDCTFKLHDLVHDLAVYVAKGEFQIIYPGSPKISKHAQHLRFIENNLLGQALLPSGLKTIIFPMEATNEAFLNTLVSRCKYLRVLDLPFSIGKLKHLRYLGLEELPEWLSALICLKQLGIIFCPKLLSYSRIACITSHTFNFYQL</sequence>
<name>A0A371EE99_MUCPR</name>
<evidence type="ECO:0000256" key="1">
    <source>
        <dbReference type="ARBA" id="ARBA00022737"/>
    </source>
</evidence>
<dbReference type="GO" id="GO:0006952">
    <property type="term" value="P:defense response"/>
    <property type="evidence" value="ECO:0007669"/>
    <property type="project" value="UniProtKB-KW"/>
</dbReference>
<keyword evidence="1" id="KW-0677">Repeat</keyword>
<evidence type="ECO:0000259" key="3">
    <source>
        <dbReference type="Pfam" id="PF23559"/>
    </source>
</evidence>
<feature type="domain" description="Disease resistance protein winged helix" evidence="3">
    <location>
        <begin position="38"/>
        <end position="77"/>
    </location>
</feature>
<keyword evidence="5" id="KW-1185">Reference proteome</keyword>
<dbReference type="InterPro" id="IPR058922">
    <property type="entry name" value="WHD_DRP"/>
</dbReference>
<gene>
    <name evidence="4" type="ORF">CR513_57083</name>
</gene>
<dbReference type="OrthoDB" id="2018467at2759"/>
<dbReference type="SUPFAM" id="SSF52058">
    <property type="entry name" value="L domain-like"/>
    <property type="match status" value="1"/>
</dbReference>
<organism evidence="4 5">
    <name type="scientific">Mucuna pruriens</name>
    <name type="common">Velvet bean</name>
    <name type="synonym">Dolichos pruriens</name>
    <dbReference type="NCBI Taxonomy" id="157652"/>
    <lineage>
        <taxon>Eukaryota</taxon>
        <taxon>Viridiplantae</taxon>
        <taxon>Streptophyta</taxon>
        <taxon>Embryophyta</taxon>
        <taxon>Tracheophyta</taxon>
        <taxon>Spermatophyta</taxon>
        <taxon>Magnoliopsida</taxon>
        <taxon>eudicotyledons</taxon>
        <taxon>Gunneridae</taxon>
        <taxon>Pentapetalae</taxon>
        <taxon>rosids</taxon>
        <taxon>fabids</taxon>
        <taxon>Fabales</taxon>
        <taxon>Fabaceae</taxon>
        <taxon>Papilionoideae</taxon>
        <taxon>50 kb inversion clade</taxon>
        <taxon>NPAAA clade</taxon>
        <taxon>indigoferoid/millettioid clade</taxon>
        <taxon>Phaseoleae</taxon>
        <taxon>Mucuna</taxon>
    </lineage>
</organism>